<dbReference type="RefSeq" id="WP_128761138.1">
    <property type="nucleotide sequence ID" value="NZ_QOVI01000003.1"/>
</dbReference>
<evidence type="ECO:0000313" key="2">
    <source>
        <dbReference type="Proteomes" id="UP000289821"/>
    </source>
</evidence>
<reference evidence="1 2" key="1">
    <citation type="submission" date="2018-07" db="EMBL/GenBank/DDBJ databases">
        <title>Leeuwenhoekiella genomics.</title>
        <authorList>
            <person name="Tahon G."/>
            <person name="Willems A."/>
        </authorList>
    </citation>
    <scope>NUCLEOTIDE SEQUENCE [LARGE SCALE GENOMIC DNA]</scope>
    <source>
        <strain evidence="1 2">R-50232</strain>
    </source>
</reference>
<dbReference type="OrthoDB" id="679547at2"/>
<dbReference type="AlphaFoldDB" id="A0A4Q0NVG6"/>
<evidence type="ECO:0000313" key="1">
    <source>
        <dbReference type="EMBL" id="RXG15574.1"/>
    </source>
</evidence>
<keyword evidence="2" id="KW-1185">Reference proteome</keyword>
<name>A0A4Q0NVG6_9FLAO</name>
<evidence type="ECO:0008006" key="3">
    <source>
        <dbReference type="Google" id="ProtNLM"/>
    </source>
</evidence>
<organism evidence="1 2">
    <name type="scientific">Leeuwenhoekiella aestuarii</name>
    <dbReference type="NCBI Taxonomy" id="2249426"/>
    <lineage>
        <taxon>Bacteria</taxon>
        <taxon>Pseudomonadati</taxon>
        <taxon>Bacteroidota</taxon>
        <taxon>Flavobacteriia</taxon>
        <taxon>Flavobacteriales</taxon>
        <taxon>Flavobacteriaceae</taxon>
        <taxon>Leeuwenhoekiella</taxon>
    </lineage>
</organism>
<protein>
    <recommendedName>
        <fullName evidence="3">MG2 domain-containing protein</fullName>
    </recommendedName>
</protein>
<proteinExistence type="predicted"/>
<sequence length="914" mass="103655">MQEYLQNYKCKPIRTLLGFLLVLVPFFSFYAQEETAREALAEKVYLQLDKQTYAQGETLWFKALVTQAKDNKPSPLSAVLHVELVDVNDKIIVEKQIQIKNGVGDNFIDLEKIYPEGNYQLRAYTQWNRNFGEWFMFKTYISIIEYSKQQTEDIFNVINPEQVAAGENLKLVLNPKRLDSSVTDKVNLSIALDGKINTYTVKKNEAGIFLFEEKLPVTANWAKLLLETESGQRSVKYFNWAKPDIDLQFFPEGGHLIAGMNNQLGFKAIDQMGKGIALSGEVLDEEGGIVAKFKSNKLGMGRFFLIPKSSTSYTARITKVESSFDTKILFNLPQVETQGTKLSLNSLRGNLLLSTESTKIHNDTVYVEVSSRGISIGRIPQILSNGKATTPVTQHTLPNGIIAFKLLNKKNEPLAERLFYNENNQSLIPVNLSLDKAVFETQEQAKLNIDLGEKSRDTIASASLLVVANRKESPELNLKENIESYLLLSSELKGKIENPTWYFSDKNKNRLADLEALMLTQGWSKYNFSTNSSDDFDYEPELSLNVAGDVAALFSKEKMKENVFVSLMTFAEGQQIFEQQTDSLGRFYFSLPPYTGTKIRAVLQTKNEAGRQRDYTLNLAQQDQPEVEFPNHFKSSFIDRETAKKVLENAQVIYKENLYEYDSSITALDTVMIDNYEMTPKRKEVADLYGKPDTVVSGEKIRENEPEWSFGLYSILRQKFGDELKFYRVSDDTGNYLKAYVFVNEETLVLVDGSPIRDYEYFLLQTLPTSDIKSVELIKNTASNYSQLYLASHPFLSASAPIPISGSILSIYTIGGGGILTAYKAKGILKTTIPVFSRKKEFYEPKYKLDNAAVELKEDNRETIVWRPNLNLNTGGKTILSFYNRDLKGDFSIIVEVLSKDGKIGFEKLRYQVE</sequence>
<dbReference type="Gene3D" id="2.60.40.1930">
    <property type="match status" value="1"/>
</dbReference>
<gene>
    <name evidence="1" type="ORF">DSM04_103463</name>
</gene>
<dbReference type="EMBL" id="QOVI01000003">
    <property type="protein sequence ID" value="RXG15574.1"/>
    <property type="molecule type" value="Genomic_DNA"/>
</dbReference>
<comment type="caution">
    <text evidence="1">The sequence shown here is derived from an EMBL/GenBank/DDBJ whole genome shotgun (WGS) entry which is preliminary data.</text>
</comment>
<accession>A0A4Q0NVG6</accession>
<dbReference type="Proteomes" id="UP000289821">
    <property type="component" value="Unassembled WGS sequence"/>
</dbReference>